<feature type="region of interest" description="Disordered" evidence="1">
    <location>
        <begin position="60"/>
        <end position="85"/>
    </location>
</feature>
<reference evidence="2 3" key="2">
    <citation type="journal article" date="2013" name="Plant Cell Physiol.">
        <title>Rice Annotation Project Database (RAP-DB): an integrative and interactive database for rice genomics.</title>
        <authorList>
            <person name="Sakai H."/>
            <person name="Lee S.S."/>
            <person name="Tanaka T."/>
            <person name="Numa H."/>
            <person name="Kim J."/>
            <person name="Kawahara Y."/>
            <person name="Wakimoto H."/>
            <person name="Yang C.C."/>
            <person name="Iwamoto M."/>
            <person name="Abe T."/>
            <person name="Yamada Y."/>
            <person name="Muto A."/>
            <person name="Inokuchi H."/>
            <person name="Ikemura T."/>
            <person name="Matsumoto T."/>
            <person name="Sasaki T."/>
            <person name="Itoh T."/>
        </authorList>
    </citation>
    <scope>NUCLEOTIDE SEQUENCE [LARGE SCALE GENOMIC DNA]</scope>
    <source>
        <strain evidence="3">cv. Nipponbare</strain>
    </source>
</reference>
<organism evidence="2 3">
    <name type="scientific">Oryza sativa subsp. japonica</name>
    <name type="common">Rice</name>
    <dbReference type="NCBI Taxonomy" id="39947"/>
    <lineage>
        <taxon>Eukaryota</taxon>
        <taxon>Viridiplantae</taxon>
        <taxon>Streptophyta</taxon>
        <taxon>Embryophyta</taxon>
        <taxon>Tracheophyta</taxon>
        <taxon>Spermatophyta</taxon>
        <taxon>Magnoliopsida</taxon>
        <taxon>Liliopsida</taxon>
        <taxon>Poales</taxon>
        <taxon>Poaceae</taxon>
        <taxon>BOP clade</taxon>
        <taxon>Oryzoideae</taxon>
        <taxon>Oryzeae</taxon>
        <taxon>Oryzinae</taxon>
        <taxon>Oryza</taxon>
        <taxon>Oryza sativa</taxon>
    </lineage>
</organism>
<feature type="region of interest" description="Disordered" evidence="1">
    <location>
        <begin position="150"/>
        <end position="196"/>
    </location>
</feature>
<evidence type="ECO:0000313" key="3">
    <source>
        <dbReference type="Proteomes" id="UP000059680"/>
    </source>
</evidence>
<sequence>KLLIYSFIHSNYSIYESYNQINLNQRLQNQFASNLTKPNNNNSLSIRTLHHPRRQVISTNTSRAQEKVRRSPQTQPPVTPTLDEAGRRCHLSPATKWAADWCGLWMRARTLKSIVELRPPKSGRVARQEQRGLLHAPGSGCAAARLHHRAVRPGGRPPPRAPGRGGRAGQPGASPVAATRLPADSRRRPDEGEMKR</sequence>
<proteinExistence type="predicted"/>
<feature type="non-terminal residue" evidence="2">
    <location>
        <position position="1"/>
    </location>
</feature>
<dbReference type="Proteomes" id="UP000059680">
    <property type="component" value="Chromosome 12"/>
</dbReference>
<reference evidence="2 3" key="3">
    <citation type="journal article" date="2013" name="Rice">
        <title>Improvement of the Oryza sativa Nipponbare reference genome using next generation sequence and optical map data.</title>
        <authorList>
            <person name="Kawahara Y."/>
            <person name="de la Bastide M."/>
            <person name="Hamilton J.P."/>
            <person name="Kanamori H."/>
            <person name="McCombie W.R."/>
            <person name="Ouyang S."/>
            <person name="Schwartz D.C."/>
            <person name="Tanaka T."/>
            <person name="Wu J."/>
            <person name="Zhou S."/>
            <person name="Childs K.L."/>
            <person name="Davidson R.M."/>
            <person name="Lin H."/>
            <person name="Quesada-Ocampo L."/>
            <person name="Vaillancourt B."/>
            <person name="Sakai H."/>
            <person name="Lee S.S."/>
            <person name="Kim J."/>
            <person name="Numa H."/>
            <person name="Itoh T."/>
            <person name="Buell C.R."/>
            <person name="Matsumoto T."/>
        </authorList>
    </citation>
    <scope>NUCLEOTIDE SEQUENCE [LARGE SCALE GENOMIC DNA]</scope>
    <source>
        <strain evidence="3">cv. Nipponbare</strain>
    </source>
</reference>
<evidence type="ECO:0000313" key="2">
    <source>
        <dbReference type="EMBL" id="BAT17379.1"/>
    </source>
</evidence>
<accession>A0A0P0YAR7</accession>
<dbReference type="InParanoid" id="A0A0P0YAR7"/>
<reference evidence="3" key="1">
    <citation type="journal article" date="2005" name="Nature">
        <title>The map-based sequence of the rice genome.</title>
        <authorList>
            <consortium name="International rice genome sequencing project (IRGSP)"/>
            <person name="Matsumoto T."/>
            <person name="Wu J."/>
            <person name="Kanamori H."/>
            <person name="Katayose Y."/>
            <person name="Fujisawa M."/>
            <person name="Namiki N."/>
            <person name="Mizuno H."/>
            <person name="Yamamoto K."/>
            <person name="Antonio B.A."/>
            <person name="Baba T."/>
            <person name="Sakata K."/>
            <person name="Nagamura Y."/>
            <person name="Aoki H."/>
            <person name="Arikawa K."/>
            <person name="Arita K."/>
            <person name="Bito T."/>
            <person name="Chiden Y."/>
            <person name="Fujitsuka N."/>
            <person name="Fukunaka R."/>
            <person name="Hamada M."/>
            <person name="Harada C."/>
            <person name="Hayashi A."/>
            <person name="Hijishita S."/>
            <person name="Honda M."/>
            <person name="Hosokawa S."/>
            <person name="Ichikawa Y."/>
            <person name="Idonuma A."/>
            <person name="Iijima M."/>
            <person name="Ikeda M."/>
            <person name="Ikeno M."/>
            <person name="Ito K."/>
            <person name="Ito S."/>
            <person name="Ito T."/>
            <person name="Ito Y."/>
            <person name="Ito Y."/>
            <person name="Iwabuchi A."/>
            <person name="Kamiya K."/>
            <person name="Karasawa W."/>
            <person name="Kurita K."/>
            <person name="Katagiri S."/>
            <person name="Kikuta A."/>
            <person name="Kobayashi H."/>
            <person name="Kobayashi N."/>
            <person name="Machita K."/>
            <person name="Maehara T."/>
            <person name="Masukawa M."/>
            <person name="Mizubayashi T."/>
            <person name="Mukai Y."/>
            <person name="Nagasaki H."/>
            <person name="Nagata Y."/>
            <person name="Naito S."/>
            <person name="Nakashima M."/>
            <person name="Nakama Y."/>
            <person name="Nakamichi Y."/>
            <person name="Nakamura M."/>
            <person name="Meguro A."/>
            <person name="Negishi M."/>
            <person name="Ohta I."/>
            <person name="Ohta T."/>
            <person name="Okamoto M."/>
            <person name="Ono N."/>
            <person name="Saji S."/>
            <person name="Sakaguchi M."/>
            <person name="Sakai K."/>
            <person name="Shibata M."/>
            <person name="Shimokawa T."/>
            <person name="Song J."/>
            <person name="Takazaki Y."/>
            <person name="Terasawa K."/>
            <person name="Tsugane M."/>
            <person name="Tsuji K."/>
            <person name="Ueda S."/>
            <person name="Waki K."/>
            <person name="Yamagata H."/>
            <person name="Yamamoto M."/>
            <person name="Yamamoto S."/>
            <person name="Yamane H."/>
            <person name="Yoshiki S."/>
            <person name="Yoshihara R."/>
            <person name="Yukawa K."/>
            <person name="Zhong H."/>
            <person name="Yano M."/>
            <person name="Yuan Q."/>
            <person name="Ouyang S."/>
            <person name="Liu J."/>
            <person name="Jones K.M."/>
            <person name="Gansberger K."/>
            <person name="Moffat K."/>
            <person name="Hill J."/>
            <person name="Bera J."/>
            <person name="Fadrosh D."/>
            <person name="Jin S."/>
            <person name="Johri S."/>
            <person name="Kim M."/>
            <person name="Overton L."/>
            <person name="Reardon M."/>
            <person name="Tsitrin T."/>
            <person name="Vuong H."/>
            <person name="Weaver B."/>
            <person name="Ciecko A."/>
            <person name="Tallon L."/>
            <person name="Jackson J."/>
            <person name="Pai G."/>
            <person name="Aken S.V."/>
            <person name="Utterback T."/>
            <person name="Reidmuller S."/>
            <person name="Feldblyum T."/>
            <person name="Hsiao J."/>
            <person name="Zismann V."/>
            <person name="Iobst S."/>
            <person name="de Vazeille A.R."/>
            <person name="Buell C.R."/>
            <person name="Ying K."/>
            <person name="Li Y."/>
            <person name="Lu T."/>
            <person name="Huang Y."/>
            <person name="Zhao Q."/>
            <person name="Feng Q."/>
            <person name="Zhang L."/>
            <person name="Zhu J."/>
            <person name="Weng Q."/>
            <person name="Mu J."/>
            <person name="Lu Y."/>
            <person name="Fan D."/>
            <person name="Liu Y."/>
            <person name="Guan J."/>
            <person name="Zhang Y."/>
            <person name="Yu S."/>
            <person name="Liu X."/>
            <person name="Zhang Y."/>
            <person name="Hong G."/>
            <person name="Han B."/>
            <person name="Choisne N."/>
            <person name="Demange N."/>
            <person name="Orjeda G."/>
            <person name="Samain S."/>
            <person name="Cattolico L."/>
            <person name="Pelletier E."/>
            <person name="Couloux A."/>
            <person name="Segurens B."/>
            <person name="Wincker P."/>
            <person name="D'Hont A."/>
            <person name="Scarpelli C."/>
            <person name="Weissenbach J."/>
            <person name="Salanoubat M."/>
            <person name="Quetier F."/>
            <person name="Yu Y."/>
            <person name="Kim H.R."/>
            <person name="Rambo T."/>
            <person name="Currie J."/>
            <person name="Collura K."/>
            <person name="Luo M."/>
            <person name="Yang T."/>
            <person name="Ammiraju J.S.S."/>
            <person name="Engler F."/>
            <person name="Soderlund C."/>
            <person name="Wing R.A."/>
            <person name="Palmer L.E."/>
            <person name="de la Bastide M."/>
            <person name="Spiegel L."/>
            <person name="Nascimento L."/>
            <person name="Zutavern T."/>
            <person name="O'Shaughnessy A."/>
            <person name="Dike S."/>
            <person name="Dedhia N."/>
            <person name="Preston R."/>
            <person name="Balija V."/>
            <person name="McCombie W.R."/>
            <person name="Chow T."/>
            <person name="Chen H."/>
            <person name="Chung M."/>
            <person name="Chen C."/>
            <person name="Shaw J."/>
            <person name="Wu H."/>
            <person name="Hsiao K."/>
            <person name="Chao Y."/>
            <person name="Chu M."/>
            <person name="Cheng C."/>
            <person name="Hour A."/>
            <person name="Lee P."/>
            <person name="Lin S."/>
            <person name="Lin Y."/>
            <person name="Liou J."/>
            <person name="Liu S."/>
            <person name="Hsing Y."/>
            <person name="Raghuvanshi S."/>
            <person name="Mohanty A."/>
            <person name="Bharti A.K."/>
            <person name="Gaur A."/>
            <person name="Gupta V."/>
            <person name="Kumar D."/>
            <person name="Ravi V."/>
            <person name="Vij S."/>
            <person name="Kapur A."/>
            <person name="Khurana P."/>
            <person name="Khurana P."/>
            <person name="Khurana J.P."/>
            <person name="Tyagi A.K."/>
            <person name="Gaikwad K."/>
            <person name="Singh A."/>
            <person name="Dalal V."/>
            <person name="Srivastava S."/>
            <person name="Dixit A."/>
            <person name="Pal A.K."/>
            <person name="Ghazi I.A."/>
            <person name="Yadav M."/>
            <person name="Pandit A."/>
            <person name="Bhargava A."/>
            <person name="Sureshbabu K."/>
            <person name="Batra K."/>
            <person name="Sharma T.R."/>
            <person name="Mohapatra T."/>
            <person name="Singh N.K."/>
            <person name="Messing J."/>
            <person name="Nelson A.B."/>
            <person name="Fuks G."/>
            <person name="Kavchok S."/>
            <person name="Keizer G."/>
            <person name="Linton E."/>
            <person name="Llaca V."/>
            <person name="Song R."/>
            <person name="Tanyolac B."/>
            <person name="Young S."/>
            <person name="Ho-Il K."/>
            <person name="Hahn J.H."/>
            <person name="Sangsakoo G."/>
            <person name="Vanavichit A."/>
            <person name="de Mattos Luiz.A.T."/>
            <person name="Zimmer P.D."/>
            <person name="Malone G."/>
            <person name="Dellagostin O."/>
            <person name="de Oliveira A.C."/>
            <person name="Bevan M."/>
            <person name="Bancroft I."/>
            <person name="Minx P."/>
            <person name="Cordum H."/>
            <person name="Wilson R."/>
            <person name="Cheng Z."/>
            <person name="Jin W."/>
            <person name="Jiang J."/>
            <person name="Leong S.A."/>
            <person name="Iwama H."/>
            <person name="Gojobori T."/>
            <person name="Itoh T."/>
            <person name="Niimura Y."/>
            <person name="Fujii Y."/>
            <person name="Habara T."/>
            <person name="Sakai H."/>
            <person name="Sato Y."/>
            <person name="Wilson G."/>
            <person name="Kumar K."/>
            <person name="McCouch S."/>
            <person name="Juretic N."/>
            <person name="Hoen D."/>
            <person name="Wright S."/>
            <person name="Bruskiewich R."/>
            <person name="Bureau T."/>
            <person name="Miyao A."/>
            <person name="Hirochika H."/>
            <person name="Nishikawa T."/>
            <person name="Kadowaki K."/>
            <person name="Sugiura M."/>
            <person name="Burr B."/>
            <person name="Sasaki T."/>
        </authorList>
    </citation>
    <scope>NUCLEOTIDE SEQUENCE [LARGE SCALE GENOMIC DNA]</scope>
    <source>
        <strain evidence="3">cv. Nipponbare</strain>
    </source>
</reference>
<dbReference type="EMBL" id="AP014968">
    <property type="protein sequence ID" value="BAT17379.1"/>
    <property type="molecule type" value="Genomic_DNA"/>
</dbReference>
<dbReference type="Gramene" id="Os12t0516350-01">
    <property type="protein sequence ID" value="Os12t0516350-01"/>
    <property type="gene ID" value="Os12g0516350"/>
</dbReference>
<feature type="compositionally biased region" description="Basic and acidic residues" evidence="1">
    <location>
        <begin position="183"/>
        <end position="196"/>
    </location>
</feature>
<name>A0A0P0YAR7_ORYSJ</name>
<dbReference type="AlphaFoldDB" id="A0A0P0YAR7"/>
<feature type="non-terminal residue" evidence="2">
    <location>
        <position position="196"/>
    </location>
</feature>
<dbReference type="PaxDb" id="39947-A0A0P0YAR7"/>
<evidence type="ECO:0000256" key="1">
    <source>
        <dbReference type="SAM" id="MobiDB-lite"/>
    </source>
</evidence>
<keyword evidence="3" id="KW-1185">Reference proteome</keyword>
<protein>
    <submittedName>
        <fullName evidence="2">Os12g0516350 protein</fullName>
    </submittedName>
</protein>
<gene>
    <name evidence="2" type="ordered locus">Os12g0516350</name>
    <name evidence="2" type="ORF">OSNPB_120516350</name>
</gene>